<keyword evidence="3" id="KW-1185">Reference proteome</keyword>
<evidence type="ECO:0000313" key="3">
    <source>
        <dbReference type="Proteomes" id="UP000006882"/>
    </source>
</evidence>
<name>A0A251QQB5_PRUPE</name>
<dbReference type="AlphaFoldDB" id="A0A251QQB5"/>
<evidence type="ECO:0000313" key="2">
    <source>
        <dbReference type="EMBL" id="ONI24875.1"/>
    </source>
</evidence>
<keyword evidence="1" id="KW-1133">Transmembrane helix</keyword>
<dbReference type="Proteomes" id="UP000006882">
    <property type="component" value="Chromosome G2"/>
</dbReference>
<gene>
    <name evidence="2" type="ORF">PRUPE_2G267000</name>
</gene>
<keyword evidence="1" id="KW-0472">Membrane</keyword>
<feature type="transmembrane region" description="Helical" evidence="1">
    <location>
        <begin position="29"/>
        <end position="47"/>
    </location>
</feature>
<reference evidence="2 3" key="1">
    <citation type="journal article" date="2013" name="Nat. Genet.">
        <title>The high-quality draft genome of peach (Prunus persica) identifies unique patterns of genetic diversity, domestication and genome evolution.</title>
        <authorList>
            <consortium name="International Peach Genome Initiative"/>
            <person name="Verde I."/>
            <person name="Abbott A.G."/>
            <person name="Scalabrin S."/>
            <person name="Jung S."/>
            <person name="Shu S."/>
            <person name="Marroni F."/>
            <person name="Zhebentyayeva T."/>
            <person name="Dettori M.T."/>
            <person name="Grimwood J."/>
            <person name="Cattonaro F."/>
            <person name="Zuccolo A."/>
            <person name="Rossini L."/>
            <person name="Jenkins J."/>
            <person name="Vendramin E."/>
            <person name="Meisel L.A."/>
            <person name="Decroocq V."/>
            <person name="Sosinski B."/>
            <person name="Prochnik S."/>
            <person name="Mitros T."/>
            <person name="Policriti A."/>
            <person name="Cipriani G."/>
            <person name="Dondini L."/>
            <person name="Ficklin S."/>
            <person name="Goodstein D.M."/>
            <person name="Xuan P."/>
            <person name="Del Fabbro C."/>
            <person name="Aramini V."/>
            <person name="Copetti D."/>
            <person name="Gonzalez S."/>
            <person name="Horner D.S."/>
            <person name="Falchi R."/>
            <person name="Lucas S."/>
            <person name="Mica E."/>
            <person name="Maldonado J."/>
            <person name="Lazzari B."/>
            <person name="Bielenberg D."/>
            <person name="Pirona R."/>
            <person name="Miculan M."/>
            <person name="Barakat A."/>
            <person name="Testolin R."/>
            <person name="Stella A."/>
            <person name="Tartarini S."/>
            <person name="Tonutti P."/>
            <person name="Arus P."/>
            <person name="Orellana A."/>
            <person name="Wells C."/>
            <person name="Main D."/>
            <person name="Vizzotto G."/>
            <person name="Silva H."/>
            <person name="Salamini F."/>
            <person name="Schmutz J."/>
            <person name="Morgante M."/>
            <person name="Rokhsar D.S."/>
        </authorList>
    </citation>
    <scope>NUCLEOTIDE SEQUENCE [LARGE SCALE GENOMIC DNA]</scope>
    <source>
        <strain evidence="3">cv. Nemared</strain>
    </source>
</reference>
<accession>A0A251QQB5</accession>
<protein>
    <submittedName>
        <fullName evidence="2">Uncharacterized protein</fullName>
    </submittedName>
</protein>
<proteinExistence type="predicted"/>
<dbReference type="Gramene" id="ONI24875">
    <property type="protein sequence ID" value="ONI24875"/>
    <property type="gene ID" value="PRUPE_2G267000"/>
</dbReference>
<evidence type="ECO:0000256" key="1">
    <source>
        <dbReference type="SAM" id="Phobius"/>
    </source>
</evidence>
<dbReference type="EMBL" id="CM007652">
    <property type="protein sequence ID" value="ONI24875.1"/>
    <property type="molecule type" value="Genomic_DNA"/>
</dbReference>
<sequence>MHCGPIFLFLRRTYELHWLIDAARQKFKFILLYGSFSVFSFFCFFGMNGKVCSCGYKALVWFHLNKRIRGIISEHEVSQVG</sequence>
<keyword evidence="1" id="KW-0812">Transmembrane</keyword>
<organism evidence="2 3">
    <name type="scientific">Prunus persica</name>
    <name type="common">Peach</name>
    <name type="synonym">Amygdalus persica</name>
    <dbReference type="NCBI Taxonomy" id="3760"/>
    <lineage>
        <taxon>Eukaryota</taxon>
        <taxon>Viridiplantae</taxon>
        <taxon>Streptophyta</taxon>
        <taxon>Embryophyta</taxon>
        <taxon>Tracheophyta</taxon>
        <taxon>Spermatophyta</taxon>
        <taxon>Magnoliopsida</taxon>
        <taxon>eudicotyledons</taxon>
        <taxon>Gunneridae</taxon>
        <taxon>Pentapetalae</taxon>
        <taxon>rosids</taxon>
        <taxon>fabids</taxon>
        <taxon>Rosales</taxon>
        <taxon>Rosaceae</taxon>
        <taxon>Amygdaloideae</taxon>
        <taxon>Amygdaleae</taxon>
        <taxon>Prunus</taxon>
    </lineage>
</organism>